<keyword evidence="4" id="KW-0677">Repeat</keyword>
<keyword evidence="2" id="KW-0268">Exocytosis</keyword>
<accession>A0A6P6XXS0</accession>
<dbReference type="SUPFAM" id="SSF48403">
    <property type="entry name" value="Ankyrin repeat"/>
    <property type="match status" value="1"/>
</dbReference>
<dbReference type="Gene3D" id="1.25.40.20">
    <property type="entry name" value="Ankyrin repeat-containing domain"/>
    <property type="match status" value="1"/>
</dbReference>
<dbReference type="Proteomes" id="UP000515146">
    <property type="component" value="Unplaced"/>
</dbReference>
<evidence type="ECO:0000256" key="5">
    <source>
        <dbReference type="ARBA" id="ARBA00023028"/>
    </source>
</evidence>
<evidence type="ECO:0000256" key="3">
    <source>
        <dbReference type="ARBA" id="ARBA00022537"/>
    </source>
</evidence>
<evidence type="ECO:0000313" key="11">
    <source>
        <dbReference type="RefSeq" id="XP_027198122.1"/>
    </source>
</evidence>
<dbReference type="RefSeq" id="XP_027198122.1">
    <property type="nucleotide sequence ID" value="XM_027342321.1"/>
</dbReference>
<keyword evidence="6 8" id="KW-0040">ANK repeat</keyword>
<dbReference type="OrthoDB" id="426293at2759"/>
<reference evidence="10 11" key="1">
    <citation type="submission" date="2025-04" db="UniProtKB">
        <authorList>
            <consortium name="RefSeq"/>
        </authorList>
    </citation>
    <scope>IDENTIFICATION</scope>
    <source>
        <strain evidence="10 11">Airmid</strain>
    </source>
</reference>
<comment type="subcellular location">
    <subcellularLocation>
        <location evidence="1">Target cell membrane</location>
    </subcellularLocation>
</comment>
<evidence type="ECO:0000313" key="9">
    <source>
        <dbReference type="Proteomes" id="UP000515146"/>
    </source>
</evidence>
<dbReference type="PROSITE" id="PS50088">
    <property type="entry name" value="ANK_REPEAT"/>
    <property type="match status" value="2"/>
</dbReference>
<dbReference type="GO" id="GO:2000812">
    <property type="term" value="P:regulation of barbed-end actin filament capping"/>
    <property type="evidence" value="ECO:0007669"/>
    <property type="project" value="TreeGrafter"/>
</dbReference>
<evidence type="ECO:0000313" key="10">
    <source>
        <dbReference type="RefSeq" id="XP_027198121.1"/>
    </source>
</evidence>
<keyword evidence="7" id="KW-1053">Target membrane</keyword>
<dbReference type="InterPro" id="IPR002110">
    <property type="entry name" value="Ankyrin_rpt"/>
</dbReference>
<evidence type="ECO:0000256" key="6">
    <source>
        <dbReference type="ARBA" id="ARBA00023043"/>
    </source>
</evidence>
<dbReference type="PANTHER" id="PTHR24189">
    <property type="entry name" value="MYOTROPHIN"/>
    <property type="match status" value="1"/>
</dbReference>
<keyword evidence="5" id="KW-0800">Toxin</keyword>
<evidence type="ECO:0000256" key="1">
    <source>
        <dbReference type="ARBA" id="ARBA00004175"/>
    </source>
</evidence>
<dbReference type="InterPro" id="IPR050745">
    <property type="entry name" value="Multifunctional_regulatory"/>
</dbReference>
<proteinExistence type="predicted"/>
<dbReference type="GO" id="GO:0006887">
    <property type="term" value="P:exocytosis"/>
    <property type="evidence" value="ECO:0007669"/>
    <property type="project" value="UniProtKB-KW"/>
</dbReference>
<dbReference type="PROSITE" id="PS50297">
    <property type="entry name" value="ANK_REP_REGION"/>
    <property type="match status" value="2"/>
</dbReference>
<dbReference type="AlphaFoldDB" id="A0A6P6XXS0"/>
<organism evidence="9 11">
    <name type="scientific">Dermatophagoides pteronyssinus</name>
    <name type="common">European house dust mite</name>
    <dbReference type="NCBI Taxonomy" id="6956"/>
    <lineage>
        <taxon>Eukaryota</taxon>
        <taxon>Metazoa</taxon>
        <taxon>Ecdysozoa</taxon>
        <taxon>Arthropoda</taxon>
        <taxon>Chelicerata</taxon>
        <taxon>Arachnida</taxon>
        <taxon>Acari</taxon>
        <taxon>Acariformes</taxon>
        <taxon>Sarcoptiformes</taxon>
        <taxon>Astigmata</taxon>
        <taxon>Psoroptidia</taxon>
        <taxon>Analgoidea</taxon>
        <taxon>Pyroglyphidae</taxon>
        <taxon>Dermatophagoidinae</taxon>
        <taxon>Dermatophagoides</taxon>
    </lineage>
</organism>
<keyword evidence="5" id="KW-0638">Presynaptic neurotoxin</keyword>
<evidence type="ECO:0000256" key="4">
    <source>
        <dbReference type="ARBA" id="ARBA00022737"/>
    </source>
</evidence>
<keyword evidence="9" id="KW-1185">Reference proteome</keyword>
<name>A0A6P6XXS0_DERPT</name>
<evidence type="ECO:0000256" key="2">
    <source>
        <dbReference type="ARBA" id="ARBA00022483"/>
    </source>
</evidence>
<dbReference type="Pfam" id="PF12796">
    <property type="entry name" value="Ank_2"/>
    <property type="match status" value="1"/>
</dbReference>
<keyword evidence="5" id="KW-0528">Neurotoxin</keyword>
<feature type="repeat" description="ANK" evidence="8">
    <location>
        <begin position="70"/>
        <end position="102"/>
    </location>
</feature>
<dbReference type="SMART" id="SM00248">
    <property type="entry name" value="ANK"/>
    <property type="match status" value="3"/>
</dbReference>
<keyword evidence="7" id="KW-0472">Membrane</keyword>
<dbReference type="RefSeq" id="XP_027198121.1">
    <property type="nucleotide sequence ID" value="XM_027342320.1"/>
</dbReference>
<keyword evidence="3" id="KW-1052">Target cell membrane</keyword>
<evidence type="ECO:0000256" key="7">
    <source>
        <dbReference type="ARBA" id="ARBA00023298"/>
    </source>
</evidence>
<protein>
    <submittedName>
        <fullName evidence="10 11">Myotrophin-like isoform X2</fullName>
    </submittedName>
</protein>
<dbReference type="GO" id="GO:0005634">
    <property type="term" value="C:nucleus"/>
    <property type="evidence" value="ECO:0007669"/>
    <property type="project" value="TreeGrafter"/>
</dbReference>
<sequence length="124" mass="13680">MATNDSQLAWSIKNGDLDTVKEIIEHIGTSNIDIMIDGRRPIHYAADYGQKEILEYLIQLGANVNSLDRHGISALLAAIWEGHIECCRLLISNGAKIDGRTPDGKSYVDAAENVEIKRLLMTTS</sequence>
<dbReference type="GO" id="GO:0044218">
    <property type="term" value="C:other organism cell membrane"/>
    <property type="evidence" value="ECO:0007669"/>
    <property type="project" value="UniProtKB-KW"/>
</dbReference>
<dbReference type="GeneID" id="113792432"/>
<dbReference type="GO" id="GO:0044231">
    <property type="term" value="C:host cell presynaptic membrane"/>
    <property type="evidence" value="ECO:0007669"/>
    <property type="project" value="UniProtKB-KW"/>
</dbReference>
<dbReference type="PANTHER" id="PTHR24189:SF69">
    <property type="entry name" value="MYOTROPHIN"/>
    <property type="match status" value="1"/>
</dbReference>
<dbReference type="PRINTS" id="PR01415">
    <property type="entry name" value="ANKYRIN"/>
</dbReference>
<evidence type="ECO:0000256" key="8">
    <source>
        <dbReference type="PROSITE-ProRule" id="PRU00023"/>
    </source>
</evidence>
<dbReference type="GO" id="GO:0005737">
    <property type="term" value="C:cytoplasm"/>
    <property type="evidence" value="ECO:0007669"/>
    <property type="project" value="TreeGrafter"/>
</dbReference>
<gene>
    <name evidence="10 11" type="primary">LOC113792432</name>
</gene>
<dbReference type="InterPro" id="IPR036770">
    <property type="entry name" value="Ankyrin_rpt-contain_sf"/>
</dbReference>
<feature type="repeat" description="ANK" evidence="8">
    <location>
        <begin position="37"/>
        <end position="69"/>
    </location>
</feature>